<evidence type="ECO:0000313" key="5">
    <source>
        <dbReference type="Proteomes" id="UP000006875"/>
    </source>
</evidence>
<gene>
    <name evidence="4" type="ordered locus">Ilyop_1996</name>
</gene>
<dbReference type="RefSeq" id="WP_013388429.1">
    <property type="nucleotide sequence ID" value="NC_014633.1"/>
</dbReference>
<dbReference type="InterPro" id="IPR000182">
    <property type="entry name" value="GNAT_dom"/>
</dbReference>
<dbReference type="Pfam" id="PF13420">
    <property type="entry name" value="Acetyltransf_4"/>
    <property type="match status" value="1"/>
</dbReference>
<reference evidence="4 5" key="1">
    <citation type="journal article" date="2010" name="Stand. Genomic Sci.">
        <title>Complete genome sequence of Ilyobacter polytropus type strain (CuHbu1).</title>
        <authorList>
            <person name="Sikorski J."/>
            <person name="Chertkov O."/>
            <person name="Lapidus A."/>
            <person name="Nolan M."/>
            <person name="Lucas S."/>
            <person name="Del Rio T.G."/>
            <person name="Tice H."/>
            <person name="Cheng J.F."/>
            <person name="Tapia R."/>
            <person name="Han C."/>
            <person name="Goodwin L."/>
            <person name="Pitluck S."/>
            <person name="Liolios K."/>
            <person name="Ivanova N."/>
            <person name="Mavromatis K."/>
            <person name="Mikhailova N."/>
            <person name="Pati A."/>
            <person name="Chen A."/>
            <person name="Palaniappan K."/>
            <person name="Land M."/>
            <person name="Hauser L."/>
            <person name="Chang Y.J."/>
            <person name="Jeffries C.D."/>
            <person name="Brambilla E."/>
            <person name="Yasawong M."/>
            <person name="Rohde M."/>
            <person name="Pukall R."/>
            <person name="Spring S."/>
            <person name="Goker M."/>
            <person name="Woyke T."/>
            <person name="Bristow J."/>
            <person name="Eisen J.A."/>
            <person name="Markowitz V."/>
            <person name="Hugenholtz P."/>
            <person name="Kyrpides N.C."/>
            <person name="Klenk H.P."/>
        </authorList>
    </citation>
    <scope>NUCLEOTIDE SEQUENCE [LARGE SCALE GENOMIC DNA]</scope>
    <source>
        <strain evidence="5">ATCC 51220 / DSM 2926 / LMG 16218 / CuHBu1</strain>
        <plasmid evidence="5">pILYOP01</plasmid>
    </source>
</reference>
<dbReference type="AlphaFoldDB" id="E3HBF2"/>
<dbReference type="InterPro" id="IPR016181">
    <property type="entry name" value="Acyl_CoA_acyltransferase"/>
</dbReference>
<dbReference type="OrthoDB" id="87299at2"/>
<keyword evidence="4" id="KW-0614">Plasmid</keyword>
<evidence type="ECO:0000259" key="3">
    <source>
        <dbReference type="PROSITE" id="PS51186"/>
    </source>
</evidence>
<protein>
    <submittedName>
        <fullName evidence="4">Phosphinothricin acetyltransferase</fullName>
    </submittedName>
</protein>
<name>E3HBF2_ILYPC</name>
<evidence type="ECO:0000313" key="4">
    <source>
        <dbReference type="EMBL" id="ADO83767.1"/>
    </source>
</evidence>
<dbReference type="Proteomes" id="UP000006875">
    <property type="component" value="Plasmid pILYOP01"/>
</dbReference>
<dbReference type="HOGENOM" id="CLU_013985_4_2_0"/>
<dbReference type="SUPFAM" id="SSF55729">
    <property type="entry name" value="Acyl-CoA N-acyltransferases (Nat)"/>
    <property type="match status" value="1"/>
</dbReference>
<keyword evidence="2" id="KW-0012">Acyltransferase</keyword>
<sequence>MIIRYVEDRDAESIAEIYNYYVENTTFTGDETPFSKEHMKNKIKDISKDYPWLVLEENSQILGYIYLNQWRFRSAYRHSAELSVYIRNGVRTNGLGSKLFSSLLKELKKKNLHTIISAIVLPNNASINLHEKFGFKKVAHFSEVGYKFEKWLDLGYWELVL</sequence>
<dbReference type="PROSITE" id="PS51186">
    <property type="entry name" value="GNAT"/>
    <property type="match status" value="1"/>
</dbReference>
<evidence type="ECO:0000256" key="1">
    <source>
        <dbReference type="ARBA" id="ARBA00022679"/>
    </source>
</evidence>
<organism evidence="4 5">
    <name type="scientific">Ilyobacter polytropus (strain ATCC 51220 / DSM 2926 / LMG 16218 / CuHBu1)</name>
    <dbReference type="NCBI Taxonomy" id="572544"/>
    <lineage>
        <taxon>Bacteria</taxon>
        <taxon>Fusobacteriati</taxon>
        <taxon>Fusobacteriota</taxon>
        <taxon>Fusobacteriia</taxon>
        <taxon>Fusobacteriales</taxon>
        <taxon>Fusobacteriaceae</taxon>
        <taxon>Ilyobacter</taxon>
    </lineage>
</organism>
<dbReference type="GO" id="GO:0016747">
    <property type="term" value="F:acyltransferase activity, transferring groups other than amino-acyl groups"/>
    <property type="evidence" value="ECO:0007669"/>
    <property type="project" value="InterPro"/>
</dbReference>
<keyword evidence="1" id="KW-0808">Transferase</keyword>
<keyword evidence="5" id="KW-1185">Reference proteome</keyword>
<dbReference type="PANTHER" id="PTHR43072:SF23">
    <property type="entry name" value="UPF0039 PROTEIN C11D3.02C"/>
    <property type="match status" value="1"/>
</dbReference>
<feature type="domain" description="N-acetyltransferase" evidence="3">
    <location>
        <begin position="1"/>
        <end position="153"/>
    </location>
</feature>
<evidence type="ECO:0000256" key="2">
    <source>
        <dbReference type="ARBA" id="ARBA00023315"/>
    </source>
</evidence>
<geneLocation type="plasmid" evidence="4 5">
    <name>pILYOP01</name>
</geneLocation>
<dbReference type="EMBL" id="CP002282">
    <property type="protein sequence ID" value="ADO83767.1"/>
    <property type="molecule type" value="Genomic_DNA"/>
</dbReference>
<proteinExistence type="predicted"/>
<dbReference type="PANTHER" id="PTHR43072">
    <property type="entry name" value="N-ACETYLTRANSFERASE"/>
    <property type="match status" value="1"/>
</dbReference>
<accession>E3HBF2</accession>
<dbReference type="Gene3D" id="3.40.630.30">
    <property type="match status" value="1"/>
</dbReference>
<dbReference type="KEGG" id="ipo:Ilyop_1996"/>